<comment type="function">
    <text evidence="1">Alpha-L-fucosidase is responsible for hydrolyzing the alpha-1,6-linked fucose joined to the reducing-end N-acetylglucosamine of the carbohydrate moieties of glycoproteins.</text>
</comment>
<keyword evidence="5" id="KW-0378">Hydrolase</keyword>
<organism evidence="9 10">
    <name type="scientific">Tetrapyrgos nigripes</name>
    <dbReference type="NCBI Taxonomy" id="182062"/>
    <lineage>
        <taxon>Eukaryota</taxon>
        <taxon>Fungi</taxon>
        <taxon>Dikarya</taxon>
        <taxon>Basidiomycota</taxon>
        <taxon>Agaricomycotina</taxon>
        <taxon>Agaricomycetes</taxon>
        <taxon>Agaricomycetidae</taxon>
        <taxon>Agaricales</taxon>
        <taxon>Marasmiineae</taxon>
        <taxon>Marasmiaceae</taxon>
        <taxon>Tetrapyrgos</taxon>
    </lineage>
</organism>
<dbReference type="SMART" id="SM00812">
    <property type="entry name" value="Alpha_L_fucos"/>
    <property type="match status" value="1"/>
</dbReference>
<dbReference type="InterPro" id="IPR016286">
    <property type="entry name" value="FUC_metazoa-typ"/>
</dbReference>
<keyword evidence="10" id="KW-1185">Reference proteome</keyword>
<dbReference type="GO" id="GO:0004560">
    <property type="term" value="F:alpha-L-fucosidase activity"/>
    <property type="evidence" value="ECO:0007669"/>
    <property type="project" value="UniProtKB-EC"/>
</dbReference>
<evidence type="ECO:0000256" key="5">
    <source>
        <dbReference type="ARBA" id="ARBA00022801"/>
    </source>
</evidence>
<dbReference type="PANTHER" id="PTHR10030">
    <property type="entry name" value="ALPHA-L-FUCOSIDASE"/>
    <property type="match status" value="1"/>
</dbReference>
<feature type="signal peptide" evidence="7">
    <location>
        <begin position="1"/>
        <end position="34"/>
    </location>
</feature>
<feature type="chain" id="PRO_5034610150" description="alpha-L-fucosidase" evidence="7">
    <location>
        <begin position="35"/>
        <end position="850"/>
    </location>
</feature>
<evidence type="ECO:0000313" key="10">
    <source>
        <dbReference type="Proteomes" id="UP000559256"/>
    </source>
</evidence>
<reference evidence="9 10" key="1">
    <citation type="journal article" date="2020" name="ISME J.">
        <title>Uncovering the hidden diversity of litter-decomposition mechanisms in mushroom-forming fungi.</title>
        <authorList>
            <person name="Floudas D."/>
            <person name="Bentzer J."/>
            <person name="Ahren D."/>
            <person name="Johansson T."/>
            <person name="Persson P."/>
            <person name="Tunlid A."/>
        </authorList>
    </citation>
    <scope>NUCLEOTIDE SEQUENCE [LARGE SCALE GENOMIC DNA]</scope>
    <source>
        <strain evidence="9 10">CBS 291.85</strain>
    </source>
</reference>
<dbReference type="GO" id="GO:0016139">
    <property type="term" value="P:glycoside catabolic process"/>
    <property type="evidence" value="ECO:0007669"/>
    <property type="project" value="TreeGrafter"/>
</dbReference>
<dbReference type="OrthoDB" id="6039950at2759"/>
<sequence>MNPARVGQAGPALYPVIRLALLALSTLAFALVAAQNPTPFPSHSLAINKFFDNTAASPDGSADFDGHGNSYDSQFLPTGAFVYDGITYDLPNTWGAQPDNVIANGQVFTLEQPTRVHELHFLFAGDADFGTNFNLTFTDGSQQILQLHVKNWYVWANVNKAAIQTPFHFEKNGTRTNQNQTDIHQWSSSVLSESPLQSITFPSKDSSTLSSVHIFAMSISPSADTNTNTASGTGPILSIRRTRFTSRWEIIDGIRTQLVEVTLANILPSSAFSKENSFNALHSVSITGSGIKTVRSGSFSRLVPGDQARVDVFVTQDDSEGSGDDTGATVEVMDSTGKVVGTSTGWPVTKLVEKWTPDRDVLGLHETPTWWNNAKYGIFIHWGVYSYPAWGPPSSYAEWYDWDMHNPSNKNSPTWVHHKETYGESVVYDDFIPFFNASKFNASAWVDLFDRAGAKYFVLVSKHHDGFALFDTGNSTNRNSLMFGPKRDLVAELFETSAREKPNLHRGTYYSLPEWFNPDFAKYGFGQWPGGLAHNAYNNSEIEPYTGHLPIDDYVEDLQFPHMLSLAEKYGTEIMWCDIGGPNKTLEFAAAFYNDAMTKGRQVTINDRMYMLPVTSLNFLLNRITTTTLRIDITGCAAVPDFSTPEYTSFSSIQTISWESSEGMDPFSYGLNTATNASEYKNGTTIIQTLVDIVSKNGNFLLDIGPTAEGEIIASMANNLLDAGEWLAHSGECVYDTQFWFQTPQDITPLSEASLSPRFTTTVSPGTFCIIAFVRPEGDTLVINKRLPVLEGDEILFLGPGSSDPKSPTLPWTMDLQTGALMVDLTGSGVREEIESVNFAWAFEVKYKLD</sequence>
<protein>
    <recommendedName>
        <fullName evidence="3">alpha-L-fucosidase</fullName>
        <ecNumber evidence="3">3.2.1.51</ecNumber>
    </recommendedName>
</protein>
<dbReference type="SUPFAM" id="SSF51445">
    <property type="entry name" value="(Trans)glycosidases"/>
    <property type="match status" value="1"/>
</dbReference>
<evidence type="ECO:0000256" key="3">
    <source>
        <dbReference type="ARBA" id="ARBA00012662"/>
    </source>
</evidence>
<dbReference type="InterPro" id="IPR057739">
    <property type="entry name" value="Glyco_hydro_29_N"/>
</dbReference>
<dbReference type="Proteomes" id="UP000559256">
    <property type="component" value="Unassembled WGS sequence"/>
</dbReference>
<dbReference type="EMBL" id="JAACJM010000030">
    <property type="protein sequence ID" value="KAF5364987.1"/>
    <property type="molecule type" value="Genomic_DNA"/>
</dbReference>
<name>A0A8H5LPN8_9AGAR</name>
<accession>A0A8H5LPN8</accession>
<comment type="caution">
    <text evidence="9">The sequence shown here is derived from an EMBL/GenBank/DDBJ whole genome shotgun (WGS) entry which is preliminary data.</text>
</comment>
<evidence type="ECO:0000256" key="6">
    <source>
        <dbReference type="ARBA" id="ARBA00023295"/>
    </source>
</evidence>
<proteinExistence type="inferred from homology"/>
<evidence type="ECO:0000256" key="7">
    <source>
        <dbReference type="SAM" id="SignalP"/>
    </source>
</evidence>
<evidence type="ECO:0000313" key="9">
    <source>
        <dbReference type="EMBL" id="KAF5364987.1"/>
    </source>
</evidence>
<comment type="similarity">
    <text evidence="2">Belongs to the glycosyl hydrolase 29 family.</text>
</comment>
<gene>
    <name evidence="9" type="ORF">D9758_008190</name>
</gene>
<keyword evidence="4 7" id="KW-0732">Signal</keyword>
<dbReference type="PANTHER" id="PTHR10030:SF37">
    <property type="entry name" value="ALPHA-L-FUCOSIDASE-RELATED"/>
    <property type="match status" value="1"/>
</dbReference>
<dbReference type="AlphaFoldDB" id="A0A8H5LPN8"/>
<evidence type="ECO:0000256" key="4">
    <source>
        <dbReference type="ARBA" id="ARBA00022729"/>
    </source>
</evidence>
<dbReference type="Gene3D" id="3.20.20.80">
    <property type="entry name" value="Glycosidases"/>
    <property type="match status" value="1"/>
</dbReference>
<feature type="domain" description="Glycoside hydrolase family 29 N-terminal" evidence="8">
    <location>
        <begin position="353"/>
        <end position="732"/>
    </location>
</feature>
<keyword evidence="6" id="KW-0326">Glycosidase</keyword>
<dbReference type="InterPro" id="IPR000933">
    <property type="entry name" value="Glyco_hydro_29"/>
</dbReference>
<dbReference type="EC" id="3.2.1.51" evidence="3"/>
<dbReference type="Pfam" id="PF01120">
    <property type="entry name" value="Alpha_L_fucos"/>
    <property type="match status" value="1"/>
</dbReference>
<dbReference type="GO" id="GO:0006004">
    <property type="term" value="P:fucose metabolic process"/>
    <property type="evidence" value="ECO:0007669"/>
    <property type="project" value="InterPro"/>
</dbReference>
<evidence type="ECO:0000259" key="8">
    <source>
        <dbReference type="Pfam" id="PF01120"/>
    </source>
</evidence>
<evidence type="ECO:0000256" key="2">
    <source>
        <dbReference type="ARBA" id="ARBA00007951"/>
    </source>
</evidence>
<dbReference type="InterPro" id="IPR017853">
    <property type="entry name" value="GH"/>
</dbReference>
<dbReference type="PRINTS" id="PR00741">
    <property type="entry name" value="GLHYDRLASE29"/>
</dbReference>
<evidence type="ECO:0000256" key="1">
    <source>
        <dbReference type="ARBA" id="ARBA00004071"/>
    </source>
</evidence>